<accession>A0A9X9LV64</accession>
<feature type="region of interest" description="Disordered" evidence="1">
    <location>
        <begin position="94"/>
        <end position="115"/>
    </location>
</feature>
<name>A0A9X9LV64_GULGU</name>
<organism evidence="2 3">
    <name type="scientific">Gulo gulo</name>
    <name type="common">Wolverine</name>
    <name type="synonym">Gluton</name>
    <dbReference type="NCBI Taxonomy" id="48420"/>
    <lineage>
        <taxon>Eukaryota</taxon>
        <taxon>Metazoa</taxon>
        <taxon>Chordata</taxon>
        <taxon>Craniata</taxon>
        <taxon>Vertebrata</taxon>
        <taxon>Euteleostomi</taxon>
        <taxon>Mammalia</taxon>
        <taxon>Eutheria</taxon>
        <taxon>Laurasiatheria</taxon>
        <taxon>Carnivora</taxon>
        <taxon>Caniformia</taxon>
        <taxon>Musteloidea</taxon>
        <taxon>Mustelidae</taxon>
        <taxon>Guloninae</taxon>
        <taxon>Gulo</taxon>
    </lineage>
</organism>
<reference evidence="2 3" key="1">
    <citation type="submission" date="2018-10" db="EMBL/GenBank/DDBJ databases">
        <authorList>
            <person name="Ekblom R."/>
            <person name="Jareborg N."/>
        </authorList>
    </citation>
    <scope>NUCLEOTIDE SEQUENCE [LARGE SCALE GENOMIC DNA]</scope>
    <source>
        <tissue evidence="2">Muscle</tissue>
    </source>
</reference>
<dbReference type="Proteomes" id="UP000269945">
    <property type="component" value="Unassembled WGS sequence"/>
</dbReference>
<keyword evidence="3" id="KW-1185">Reference proteome</keyword>
<gene>
    <name evidence="2" type="ORF">BN2614_LOCUS7</name>
</gene>
<sequence>GTTGNSGIWSISKGSTFGKSFRIIGRKVVALSLHVFYPKGSHYLLCRLTIEEACTSSPWVTSKLTVGVWPWAAVPRREESLLCAPTIGPVPTPSTLKNISSVQNRMPSLQEKTHS</sequence>
<evidence type="ECO:0000313" key="2">
    <source>
        <dbReference type="EMBL" id="VCW97119.1"/>
    </source>
</evidence>
<dbReference type="AlphaFoldDB" id="A0A9X9LV64"/>
<protein>
    <submittedName>
        <fullName evidence="2">Uncharacterized protein</fullName>
    </submittedName>
</protein>
<comment type="caution">
    <text evidence="2">The sequence shown here is derived from an EMBL/GenBank/DDBJ whole genome shotgun (WGS) entry which is preliminary data.</text>
</comment>
<proteinExistence type="predicted"/>
<feature type="compositionally biased region" description="Polar residues" evidence="1">
    <location>
        <begin position="94"/>
        <end position="107"/>
    </location>
</feature>
<dbReference type="EMBL" id="CYRY02020670">
    <property type="protein sequence ID" value="VCW97119.1"/>
    <property type="molecule type" value="Genomic_DNA"/>
</dbReference>
<feature type="non-terminal residue" evidence="2">
    <location>
        <position position="1"/>
    </location>
</feature>
<evidence type="ECO:0000256" key="1">
    <source>
        <dbReference type="SAM" id="MobiDB-lite"/>
    </source>
</evidence>
<evidence type="ECO:0000313" key="3">
    <source>
        <dbReference type="Proteomes" id="UP000269945"/>
    </source>
</evidence>